<evidence type="ECO:0000256" key="1">
    <source>
        <dbReference type="ARBA" id="ARBA00007626"/>
    </source>
</evidence>
<feature type="repeat" description="PPR" evidence="4">
    <location>
        <begin position="244"/>
        <end position="278"/>
    </location>
</feature>
<name>A0A0E0KR50_ORYPU</name>
<comment type="similarity">
    <text evidence="1">Belongs to the PPR family. P subfamily.</text>
</comment>
<evidence type="ECO:0000256" key="3">
    <source>
        <dbReference type="ARBA" id="ARBA00022946"/>
    </source>
</evidence>
<dbReference type="STRING" id="4537.A0A0E0KR50"/>
<feature type="compositionally biased region" description="Low complexity" evidence="5">
    <location>
        <begin position="1"/>
        <end position="15"/>
    </location>
</feature>
<dbReference type="NCBIfam" id="TIGR00756">
    <property type="entry name" value="PPR"/>
    <property type="match status" value="8"/>
</dbReference>
<protein>
    <recommendedName>
        <fullName evidence="8">Pentacotripeptide-repeat region of PRORP domain-containing protein</fullName>
    </recommendedName>
</protein>
<proteinExistence type="inferred from homology"/>
<dbReference type="InterPro" id="IPR050872">
    <property type="entry name" value="PPR_P_subfamily"/>
</dbReference>
<reference evidence="6" key="1">
    <citation type="submission" date="2015-04" db="UniProtKB">
        <authorList>
            <consortium name="EnsemblPlants"/>
        </authorList>
    </citation>
    <scope>IDENTIFICATION</scope>
</reference>
<evidence type="ECO:0000313" key="7">
    <source>
        <dbReference type="Proteomes" id="UP000026962"/>
    </source>
</evidence>
<accession>A0A0E0KR50</accession>
<feature type="repeat" description="PPR" evidence="4">
    <location>
        <begin position="456"/>
        <end position="490"/>
    </location>
</feature>
<dbReference type="HOGENOM" id="CLU_002706_49_0_1"/>
<keyword evidence="7" id="KW-1185">Reference proteome</keyword>
<feature type="repeat" description="PPR" evidence="4">
    <location>
        <begin position="491"/>
        <end position="525"/>
    </location>
</feature>
<dbReference type="Gene3D" id="1.25.40.10">
    <property type="entry name" value="Tetratricopeptide repeat domain"/>
    <property type="match status" value="5"/>
</dbReference>
<evidence type="ECO:0000256" key="5">
    <source>
        <dbReference type="SAM" id="MobiDB-lite"/>
    </source>
</evidence>
<dbReference type="OMA" id="HASSELW"/>
<evidence type="ECO:0008006" key="8">
    <source>
        <dbReference type="Google" id="ProtNLM"/>
    </source>
</evidence>
<evidence type="ECO:0000313" key="6">
    <source>
        <dbReference type="EnsemblPlants" id="OPUNC04G11910.1"/>
    </source>
</evidence>
<dbReference type="SUPFAM" id="SSF48452">
    <property type="entry name" value="TPR-like"/>
    <property type="match status" value="1"/>
</dbReference>
<dbReference type="InterPro" id="IPR002885">
    <property type="entry name" value="PPR_rpt"/>
</dbReference>
<sequence>MTNAAAAASSSSASSPPNPPPPSLSLMPPRLHALLCIYLPHPRPLVRLLHYSAAPGADGRPQQKQLPPSPSHASSELWIAKALAAATLLRPRHLPAFRRVDPSPLAAAAALRLAPCASSALGIFTALHCSPLSITPSAHSCQYIIVVLCKSGRQADALQLFDQMTTHYGYFPDARFLSFLVNSCMCANLLDASVTLLSKASEFGCRIEAYAYNKLMSLLIGCGRVHDVVALFERWIQDRVYSPDVWSFNVVIKGVCRVGYVQKALELVERMNEFGCSPDTVTHNILVDGLCRTNEVSRGHEVLRMLQRDGVCTPNVVTFTSVISGYCKAGKMEDAMAVYNDMVASGIMPNAVTYNVLINGYGKVGDMGSAVEVYQQMTRLRCPPDVVTFSSLIDGYCRCGQLDDALRIWSDMAQHRIQPNVYTFSIIIHSLCKQNRSDEAIDVLNELNLRPDIAPRAFIYNPVIDVLCKCGKVDEAYLIQKSMKEKGCRPDKYTYTILIIGYCMKSRISEAIMFFHEMVEAGCSPDSITVNCFISCLLKAGMPNEVDHVMRLASGGASSIQEVPSPDIQLKALILEEWREVIFPLAEVLHLLPVFLVLFTVV</sequence>
<feature type="repeat" description="PPR" evidence="4">
    <location>
        <begin position="279"/>
        <end position="313"/>
    </location>
</feature>
<dbReference type="Proteomes" id="UP000026962">
    <property type="component" value="Chromosome 4"/>
</dbReference>
<feature type="repeat" description="PPR" evidence="4">
    <location>
        <begin position="350"/>
        <end position="384"/>
    </location>
</feature>
<evidence type="ECO:0000256" key="2">
    <source>
        <dbReference type="ARBA" id="ARBA00022737"/>
    </source>
</evidence>
<dbReference type="EnsemblPlants" id="OPUNC04G11910.1">
    <property type="protein sequence ID" value="OPUNC04G11910.1"/>
    <property type="gene ID" value="OPUNC04G11910"/>
</dbReference>
<dbReference type="Gramene" id="OPUNC04G11910.1">
    <property type="protein sequence ID" value="OPUNC04G11910.1"/>
    <property type="gene ID" value="OPUNC04G11910"/>
</dbReference>
<dbReference type="eggNOG" id="KOG4197">
    <property type="taxonomic scope" value="Eukaryota"/>
</dbReference>
<dbReference type="InterPro" id="IPR011990">
    <property type="entry name" value="TPR-like_helical_dom_sf"/>
</dbReference>
<organism evidence="6">
    <name type="scientific">Oryza punctata</name>
    <name type="common">Red rice</name>
    <dbReference type="NCBI Taxonomy" id="4537"/>
    <lineage>
        <taxon>Eukaryota</taxon>
        <taxon>Viridiplantae</taxon>
        <taxon>Streptophyta</taxon>
        <taxon>Embryophyta</taxon>
        <taxon>Tracheophyta</taxon>
        <taxon>Spermatophyta</taxon>
        <taxon>Magnoliopsida</taxon>
        <taxon>Liliopsida</taxon>
        <taxon>Poales</taxon>
        <taxon>Poaceae</taxon>
        <taxon>BOP clade</taxon>
        <taxon>Oryzoideae</taxon>
        <taxon>Oryzeae</taxon>
        <taxon>Oryzinae</taxon>
        <taxon>Oryza</taxon>
    </lineage>
</organism>
<reference evidence="6" key="2">
    <citation type="submission" date="2018-05" db="EMBL/GenBank/DDBJ databases">
        <title>OpunRS2 (Oryza punctata Reference Sequence Version 2).</title>
        <authorList>
            <person name="Zhang J."/>
            <person name="Kudrna D."/>
            <person name="Lee S."/>
            <person name="Talag J."/>
            <person name="Welchert J."/>
            <person name="Wing R.A."/>
        </authorList>
    </citation>
    <scope>NUCLEOTIDE SEQUENCE [LARGE SCALE GENOMIC DNA]</scope>
</reference>
<dbReference type="PROSITE" id="PS51375">
    <property type="entry name" value="PPR"/>
    <property type="match status" value="8"/>
</dbReference>
<dbReference type="AlphaFoldDB" id="A0A0E0KR50"/>
<feature type="region of interest" description="Disordered" evidence="5">
    <location>
        <begin position="1"/>
        <end position="25"/>
    </location>
</feature>
<evidence type="ECO:0000256" key="4">
    <source>
        <dbReference type="PROSITE-ProRule" id="PRU00708"/>
    </source>
</evidence>
<dbReference type="PANTHER" id="PTHR46128:SF176">
    <property type="entry name" value="PENTACOTRIPEPTIDE-REPEAT REGION OF PRORP DOMAIN-CONTAINING PROTEIN"/>
    <property type="match status" value="1"/>
</dbReference>
<dbReference type="Pfam" id="PF13041">
    <property type="entry name" value="PPR_2"/>
    <property type="match status" value="4"/>
</dbReference>
<keyword evidence="3" id="KW-0809">Transit peptide</keyword>
<dbReference type="PANTHER" id="PTHR46128">
    <property type="entry name" value="MITOCHONDRIAL GROUP I INTRON SPLICING FACTOR CCM1"/>
    <property type="match status" value="1"/>
</dbReference>
<keyword evidence="2" id="KW-0677">Repeat</keyword>
<feature type="repeat" description="PPR" evidence="4">
    <location>
        <begin position="420"/>
        <end position="455"/>
    </location>
</feature>
<feature type="repeat" description="PPR" evidence="4">
    <location>
        <begin position="315"/>
        <end position="349"/>
    </location>
</feature>
<feature type="repeat" description="PPR" evidence="4">
    <location>
        <begin position="385"/>
        <end position="419"/>
    </location>
</feature>